<gene>
    <name evidence="3" type="ORF">LP092_01910</name>
    <name evidence="4" type="ORF">LP129_12695</name>
    <name evidence="2" type="ORF">NCTC9426_01334</name>
</gene>
<dbReference type="RefSeq" id="WP_112742658.1">
    <property type="nucleotide sequence ID" value="NZ_CP030241.1"/>
</dbReference>
<feature type="compositionally biased region" description="Polar residues" evidence="1">
    <location>
        <begin position="1"/>
        <end position="20"/>
    </location>
</feature>
<dbReference type="Proteomes" id="UP001163632">
    <property type="component" value="Chromosome"/>
</dbReference>
<accession>A0A2Z4RAB1</accession>
<dbReference type="EMBL" id="CP087781">
    <property type="protein sequence ID" value="UZA51326.1"/>
    <property type="molecule type" value="Genomic_DNA"/>
</dbReference>
<evidence type="ECO:0000256" key="1">
    <source>
        <dbReference type="SAM" id="MobiDB-lite"/>
    </source>
</evidence>
<reference evidence="2 5" key="1">
    <citation type="submission" date="2018-06" db="EMBL/GenBank/DDBJ databases">
        <authorList>
            <consortium name="Pathogen Informatics"/>
            <person name="Doyle S."/>
        </authorList>
    </citation>
    <scope>NUCLEOTIDE SEQUENCE [LARGE SCALE GENOMIC DNA]</scope>
    <source>
        <strain evidence="2 5">NCTC9426</strain>
    </source>
</reference>
<dbReference type="AlphaFoldDB" id="A0A2Z4RAB1"/>
<evidence type="ECO:0000313" key="7">
    <source>
        <dbReference type="Proteomes" id="UP001163632"/>
    </source>
</evidence>
<evidence type="ECO:0000313" key="6">
    <source>
        <dbReference type="Proteomes" id="UP001163283"/>
    </source>
</evidence>
<protein>
    <submittedName>
        <fullName evidence="2">Uncharacterized protein</fullName>
    </submittedName>
</protein>
<dbReference type="Proteomes" id="UP000254133">
    <property type="component" value="Unassembled WGS sequence"/>
</dbReference>
<dbReference type="GeneID" id="77189614"/>
<reference evidence="3 6" key="2">
    <citation type="journal article" date="2022" name="BMC Microbiol.">
        <title>Whole genome sequencing of Moraxella bovis strains from North America reveals two genotypes with different genetic determinants.</title>
        <authorList>
            <person name="Wynn E.L."/>
            <person name="Hille M.M."/>
            <person name="Loy J.D."/>
            <person name="Schuller G."/>
            <person name="Kuhn K.L."/>
            <person name="Dickey A.M."/>
            <person name="Bono J.L."/>
            <person name="Clawson M.L."/>
        </authorList>
    </citation>
    <scope>NUCLEOTIDE SEQUENCE</scope>
    <source>
        <strain evidence="3">SAM102599</strain>
        <strain evidence="4 6">SAM57978</strain>
    </source>
</reference>
<dbReference type="Proteomes" id="UP001163283">
    <property type="component" value="Chromosome"/>
</dbReference>
<proteinExistence type="predicted"/>
<feature type="region of interest" description="Disordered" evidence="1">
    <location>
        <begin position="1"/>
        <end position="25"/>
    </location>
</feature>
<evidence type="ECO:0000313" key="3">
    <source>
        <dbReference type="EMBL" id="UZA03546.1"/>
    </source>
</evidence>
<keyword evidence="7" id="KW-1185">Reference proteome</keyword>
<dbReference type="EMBL" id="CP087830">
    <property type="protein sequence ID" value="UZA03546.1"/>
    <property type="molecule type" value="Genomic_DNA"/>
</dbReference>
<evidence type="ECO:0000313" key="5">
    <source>
        <dbReference type="Proteomes" id="UP000254133"/>
    </source>
</evidence>
<dbReference type="EMBL" id="UGPZ01000002">
    <property type="protein sequence ID" value="STY91286.1"/>
    <property type="molecule type" value="Genomic_DNA"/>
</dbReference>
<dbReference type="KEGG" id="mboi:DQF64_12525"/>
<sequence length="90" mass="10083">MTTSNHSHSGNPNFNSTSQHPIRPKPSCVWQNGQWLLNDEAYNHLLNVRDTLLAFSSYARINNDKCSDALLNTLGMLSDMMTSTLEAQES</sequence>
<organism evidence="2 5">
    <name type="scientific">Moraxella bovis</name>
    <dbReference type="NCBI Taxonomy" id="476"/>
    <lineage>
        <taxon>Bacteria</taxon>
        <taxon>Pseudomonadati</taxon>
        <taxon>Pseudomonadota</taxon>
        <taxon>Gammaproteobacteria</taxon>
        <taxon>Moraxellales</taxon>
        <taxon>Moraxellaceae</taxon>
        <taxon>Moraxella</taxon>
    </lineage>
</organism>
<evidence type="ECO:0000313" key="2">
    <source>
        <dbReference type="EMBL" id="STY91286.1"/>
    </source>
</evidence>
<evidence type="ECO:0000313" key="4">
    <source>
        <dbReference type="EMBL" id="UZA51326.1"/>
    </source>
</evidence>
<name>A0A2Z4RAB1_MORBO</name>